<evidence type="ECO:0000256" key="1">
    <source>
        <dbReference type="SAM" id="MobiDB-lite"/>
    </source>
</evidence>
<protein>
    <submittedName>
        <fullName evidence="2">Uncharacterized protein</fullName>
    </submittedName>
</protein>
<feature type="compositionally biased region" description="Basic residues" evidence="1">
    <location>
        <begin position="172"/>
        <end position="183"/>
    </location>
</feature>
<feature type="region of interest" description="Disordered" evidence="1">
    <location>
        <begin position="34"/>
        <end position="97"/>
    </location>
</feature>
<organism evidence="2 3">
    <name type="scientific">Diplodia seriata</name>
    <dbReference type="NCBI Taxonomy" id="420778"/>
    <lineage>
        <taxon>Eukaryota</taxon>
        <taxon>Fungi</taxon>
        <taxon>Dikarya</taxon>
        <taxon>Ascomycota</taxon>
        <taxon>Pezizomycotina</taxon>
        <taxon>Dothideomycetes</taxon>
        <taxon>Dothideomycetes incertae sedis</taxon>
        <taxon>Botryosphaeriales</taxon>
        <taxon>Botryosphaeriaceae</taxon>
        <taxon>Diplodia</taxon>
    </lineage>
</organism>
<feature type="compositionally biased region" description="Basic and acidic residues" evidence="1">
    <location>
        <begin position="73"/>
        <end position="89"/>
    </location>
</feature>
<proteinExistence type="predicted"/>
<feature type="region of interest" description="Disordered" evidence="1">
    <location>
        <begin position="166"/>
        <end position="201"/>
    </location>
</feature>
<gene>
    <name evidence="2" type="ORF">SLS55_002619</name>
</gene>
<name>A0ABR3CSP3_9PEZI</name>
<dbReference type="Proteomes" id="UP001430584">
    <property type="component" value="Unassembled WGS sequence"/>
</dbReference>
<dbReference type="GeneID" id="92006704"/>
<keyword evidence="3" id="KW-1185">Reference proteome</keyword>
<reference evidence="2 3" key="1">
    <citation type="submission" date="2024-02" db="EMBL/GenBank/DDBJ databases">
        <title>De novo assembly and annotation of 12 fungi associated with fruit tree decline syndrome in Ontario, Canada.</title>
        <authorList>
            <person name="Sulman M."/>
            <person name="Ellouze W."/>
            <person name="Ilyukhin E."/>
        </authorList>
    </citation>
    <scope>NUCLEOTIDE SEQUENCE [LARGE SCALE GENOMIC DNA]</scope>
    <source>
        <strain evidence="2 3">FDS-637</strain>
    </source>
</reference>
<dbReference type="EMBL" id="JAJVCZ030000002">
    <property type="protein sequence ID" value="KAL0263638.1"/>
    <property type="molecule type" value="Genomic_DNA"/>
</dbReference>
<sequence>MEQITPDLSTAYHALLTEIHSPHKTSVEPLWSAFGSDYLDDSDSSSVESDETVAGGFDQPFSRPSPPPPSPDMDVRLQHLRDPDSRPKTTDTPSTSPLFVVLDMLDIMLDQAQSQQKPQKAEKAEKPHKFQRLARTNGTALREIQSDFETGCDRVEERLQLYRTRSQSGPLARRRHHRLRPSRRSVPALPPQEILPEPSSGLGPAQLTQMIDILMTRWPMVESAVLTTLRQNPGANMNKCIQSLGNVLLNQVTPR</sequence>
<accession>A0ABR3CSP3</accession>
<dbReference type="RefSeq" id="XP_066636667.1">
    <property type="nucleotide sequence ID" value="XM_066774100.1"/>
</dbReference>
<feature type="compositionally biased region" description="Acidic residues" evidence="1">
    <location>
        <begin position="38"/>
        <end position="51"/>
    </location>
</feature>
<evidence type="ECO:0000313" key="2">
    <source>
        <dbReference type="EMBL" id="KAL0263638.1"/>
    </source>
</evidence>
<evidence type="ECO:0000313" key="3">
    <source>
        <dbReference type="Proteomes" id="UP001430584"/>
    </source>
</evidence>
<comment type="caution">
    <text evidence="2">The sequence shown here is derived from an EMBL/GenBank/DDBJ whole genome shotgun (WGS) entry which is preliminary data.</text>
</comment>